<gene>
    <name evidence="1" type="ORF">BLNAU_16207</name>
</gene>
<keyword evidence="2" id="KW-1185">Reference proteome</keyword>
<comment type="caution">
    <text evidence="1">The sequence shown here is derived from an EMBL/GenBank/DDBJ whole genome shotgun (WGS) entry which is preliminary data.</text>
</comment>
<evidence type="ECO:0000313" key="1">
    <source>
        <dbReference type="EMBL" id="KAK2948864.1"/>
    </source>
</evidence>
<proteinExistence type="predicted"/>
<name>A0ABQ9XDB4_9EUKA</name>
<sequence>MEPEGGDFRQHLATLTTDGDGAFLHASSATVIIKNYAFGICHAQNGGSLFFQDCRDIKLSRCLFTDCSESGDGGSVFVENHNSPNASIVLEVCSFADCPAERGGGFLVSASAPSNGRLGSHSRSTAGYNHEGGCSECLVTIWIVLNTHKLSPSGEDGSAQTSLTFPPKHPSCCRHHFLLNGHFTTNPSMSSAPGSSPADAFCADCVSAPSFVSRNHLRWMAAHSSLWLVENGWLACPHRPAIVPDRQLVQDGNGEEWLPPLSDPKLTFRLGTAAPIFNRSRTIL</sequence>
<evidence type="ECO:0008006" key="3">
    <source>
        <dbReference type="Google" id="ProtNLM"/>
    </source>
</evidence>
<accession>A0ABQ9XDB4</accession>
<evidence type="ECO:0000313" key="2">
    <source>
        <dbReference type="Proteomes" id="UP001281761"/>
    </source>
</evidence>
<dbReference type="Proteomes" id="UP001281761">
    <property type="component" value="Unassembled WGS sequence"/>
</dbReference>
<dbReference type="EMBL" id="JARBJD010000167">
    <property type="protein sequence ID" value="KAK2948864.1"/>
    <property type="molecule type" value="Genomic_DNA"/>
</dbReference>
<protein>
    <recommendedName>
        <fullName evidence="3">Right handed beta helix domain-containing protein</fullName>
    </recommendedName>
</protein>
<reference evidence="1 2" key="1">
    <citation type="journal article" date="2022" name="bioRxiv">
        <title>Genomics of Preaxostyla Flagellates Illuminates Evolutionary Transitions and the Path Towards Mitochondrial Loss.</title>
        <authorList>
            <person name="Novak L.V.F."/>
            <person name="Treitli S.C."/>
            <person name="Pyrih J."/>
            <person name="Halakuc P."/>
            <person name="Pipaliya S.V."/>
            <person name="Vacek V."/>
            <person name="Brzon O."/>
            <person name="Soukal P."/>
            <person name="Eme L."/>
            <person name="Dacks J.B."/>
            <person name="Karnkowska A."/>
            <person name="Elias M."/>
            <person name="Hampl V."/>
        </authorList>
    </citation>
    <scope>NUCLEOTIDE SEQUENCE [LARGE SCALE GENOMIC DNA]</scope>
    <source>
        <strain evidence="1">NAU3</strain>
        <tissue evidence="1">Gut</tissue>
    </source>
</reference>
<organism evidence="1 2">
    <name type="scientific">Blattamonas nauphoetae</name>
    <dbReference type="NCBI Taxonomy" id="2049346"/>
    <lineage>
        <taxon>Eukaryota</taxon>
        <taxon>Metamonada</taxon>
        <taxon>Preaxostyla</taxon>
        <taxon>Oxymonadida</taxon>
        <taxon>Blattamonas</taxon>
    </lineage>
</organism>